<sequence>MALISQSDVHMYEDFGAFEVDSGTTDTCSAGPSVEPLNSGVNDQDSLEDVAPASDQLHSRLPLPPRLRRPVISQMIWEGLKSIIQDLYIRQQLSLEEVRQRMKEQHNFDATEQMYKKRLRDWGVRKNYTQTQKLEAIKQLREAPSDTCGNLTLQVNGTSLKERRLWRPVMQKRNRVILAPRPSPASSTNARKRLGRFGHTPTPQHLQLQVGHQTQTVESLLRYAQSYHSWYQAQNQIKVQYGYTLRLQKVFDGLRSSIGLLHRGDSVAFCLINLSCSDFYALLQAQPFQLLPEIITLSGYRRLFPRKYEKVVESVLKFFASLAKTTLGMSHPIANFATILLEVDPEHFASCLRRYAELLLDQTKTVRNAMDSAGMQLAIIDLFEAAGQRDMASRLCRRLWKAVQPDPFVLTPVRTRLVEMTVRLAVDEKDYSAVEQFLMQIISGSVVATGKQNGNTDSTLACHFLGWMYLGKGQLPKSEQFYRLAVDGALRIGGFPHSAILDMLNQYETILWKSGKEEELAQLRREYRGIWAPLDEWRLDHDLQGRTPLPGGLG</sequence>
<dbReference type="STRING" id="569365.A0A0D2AEC5"/>
<evidence type="ECO:0000313" key="4">
    <source>
        <dbReference type="Proteomes" id="UP000054466"/>
    </source>
</evidence>
<dbReference type="PANTHER" id="PTHR38788:SF3">
    <property type="entry name" value="CLR5 DOMAIN-CONTAINING PROTEIN"/>
    <property type="match status" value="1"/>
</dbReference>
<dbReference type="Pfam" id="PF14420">
    <property type="entry name" value="Clr5"/>
    <property type="match status" value="1"/>
</dbReference>
<dbReference type="GeneID" id="27350649"/>
<proteinExistence type="predicted"/>
<gene>
    <name evidence="3" type="ORF">PV07_11455</name>
</gene>
<dbReference type="AlphaFoldDB" id="A0A0D2AEC5"/>
<feature type="region of interest" description="Disordered" evidence="1">
    <location>
        <begin position="23"/>
        <end position="58"/>
    </location>
</feature>
<protein>
    <recommendedName>
        <fullName evidence="2">Clr5 domain-containing protein</fullName>
    </recommendedName>
</protein>
<name>A0A0D2AEC5_9EURO</name>
<keyword evidence="4" id="KW-1185">Reference proteome</keyword>
<evidence type="ECO:0000313" key="3">
    <source>
        <dbReference type="EMBL" id="KIW23242.1"/>
    </source>
</evidence>
<dbReference type="EMBL" id="KN847046">
    <property type="protein sequence ID" value="KIW23242.1"/>
    <property type="molecule type" value="Genomic_DNA"/>
</dbReference>
<dbReference type="PANTHER" id="PTHR38788">
    <property type="entry name" value="CLR5 DOMAIN-CONTAINING PROTEIN"/>
    <property type="match status" value="1"/>
</dbReference>
<dbReference type="RefSeq" id="XP_016243458.1">
    <property type="nucleotide sequence ID" value="XM_016398896.1"/>
</dbReference>
<organism evidence="3 4">
    <name type="scientific">Cladophialophora immunda</name>
    <dbReference type="NCBI Taxonomy" id="569365"/>
    <lineage>
        <taxon>Eukaryota</taxon>
        <taxon>Fungi</taxon>
        <taxon>Dikarya</taxon>
        <taxon>Ascomycota</taxon>
        <taxon>Pezizomycotina</taxon>
        <taxon>Eurotiomycetes</taxon>
        <taxon>Chaetothyriomycetidae</taxon>
        <taxon>Chaetothyriales</taxon>
        <taxon>Herpotrichiellaceae</taxon>
        <taxon>Cladophialophora</taxon>
    </lineage>
</organism>
<dbReference type="VEuPathDB" id="FungiDB:PV07_11455"/>
<dbReference type="HOGENOM" id="CLU_037334_0_0_1"/>
<accession>A0A0D2AEC5</accession>
<evidence type="ECO:0000256" key="1">
    <source>
        <dbReference type="SAM" id="MobiDB-lite"/>
    </source>
</evidence>
<feature type="domain" description="Clr5" evidence="2">
    <location>
        <begin position="77"/>
        <end position="126"/>
    </location>
</feature>
<dbReference type="Proteomes" id="UP000054466">
    <property type="component" value="Unassembled WGS sequence"/>
</dbReference>
<dbReference type="OrthoDB" id="4159530at2759"/>
<reference evidence="3 4" key="1">
    <citation type="submission" date="2015-01" db="EMBL/GenBank/DDBJ databases">
        <title>The Genome Sequence of Cladophialophora immunda CBS83496.</title>
        <authorList>
            <consortium name="The Broad Institute Genomics Platform"/>
            <person name="Cuomo C."/>
            <person name="de Hoog S."/>
            <person name="Gorbushina A."/>
            <person name="Stielow B."/>
            <person name="Teixiera M."/>
            <person name="Abouelleil A."/>
            <person name="Chapman S.B."/>
            <person name="Priest M."/>
            <person name="Young S.K."/>
            <person name="Wortman J."/>
            <person name="Nusbaum C."/>
            <person name="Birren B."/>
        </authorList>
    </citation>
    <scope>NUCLEOTIDE SEQUENCE [LARGE SCALE GENOMIC DNA]</scope>
    <source>
        <strain evidence="3 4">CBS 83496</strain>
    </source>
</reference>
<evidence type="ECO:0000259" key="2">
    <source>
        <dbReference type="Pfam" id="PF14420"/>
    </source>
</evidence>
<dbReference type="InterPro" id="IPR025676">
    <property type="entry name" value="Clr5_dom"/>
</dbReference>